<sequence>MKTSLIAAAIAAVSLTSYFGFFYNNQSNELMLTDDVAQPISSDLNSAPSTVNTPIKNTQITNETITPERTTKTQTVDIQEIVKETLEIDLSQENEYYSFIITQFPQLKDDITTYRAAVKTQREQVEIFEANISERNKRIATSRFIPAGSDDELIYQRDLLLEQAKELGKQAMVLNQAIRDAAYN</sequence>
<organism evidence="1 2">
    <name type="scientific">Pseudoalteromonas tunicata D2</name>
    <dbReference type="NCBI Taxonomy" id="87626"/>
    <lineage>
        <taxon>Bacteria</taxon>
        <taxon>Pseudomonadati</taxon>
        <taxon>Pseudomonadota</taxon>
        <taxon>Gammaproteobacteria</taxon>
        <taxon>Alteromonadales</taxon>
        <taxon>Pseudoalteromonadaceae</taxon>
        <taxon>Pseudoalteromonas</taxon>
    </lineage>
</organism>
<dbReference type="RefSeq" id="WP_009840739.1">
    <property type="nucleotide sequence ID" value="NZ_CH959303.1"/>
</dbReference>
<gene>
    <name evidence="1" type="ORF">PTD2_00427</name>
</gene>
<evidence type="ECO:0000313" key="1">
    <source>
        <dbReference type="EMBL" id="EAR26628.1"/>
    </source>
</evidence>
<name>A4CF80_9GAMM</name>
<evidence type="ECO:0000313" key="2">
    <source>
        <dbReference type="Proteomes" id="UP000006201"/>
    </source>
</evidence>
<proteinExistence type="predicted"/>
<dbReference type="EMBL" id="AAOH01000011">
    <property type="protein sequence ID" value="EAR26628.1"/>
    <property type="molecule type" value="Genomic_DNA"/>
</dbReference>
<dbReference type="AlphaFoldDB" id="A4CF80"/>
<dbReference type="STRING" id="87626.PTD2_00427"/>
<dbReference type="OrthoDB" id="6290542at2"/>
<protein>
    <submittedName>
        <fullName evidence="1">Uncharacterized protein</fullName>
    </submittedName>
</protein>
<dbReference type="HOGENOM" id="CLU_1467048_0_0_6"/>
<keyword evidence="2" id="KW-1185">Reference proteome</keyword>
<comment type="caution">
    <text evidence="1">The sequence shown here is derived from an EMBL/GenBank/DDBJ whole genome shotgun (WGS) entry which is preliminary data.</text>
</comment>
<dbReference type="eggNOG" id="ENOG5033DJV">
    <property type="taxonomic scope" value="Bacteria"/>
</dbReference>
<accession>A4CF80</accession>
<dbReference type="Proteomes" id="UP000006201">
    <property type="component" value="Unassembled WGS sequence"/>
</dbReference>
<reference evidence="1 2" key="1">
    <citation type="submission" date="2006-02" db="EMBL/GenBank/DDBJ databases">
        <authorList>
            <person name="Moran M.A."/>
            <person name="Kjelleberg S."/>
            <person name="Egan S."/>
            <person name="Saunders N."/>
            <person name="Thomas T."/>
            <person name="Ferriera S."/>
            <person name="Johnson J."/>
            <person name="Kravitz S."/>
            <person name="Halpern A."/>
            <person name="Remington K."/>
            <person name="Beeson K."/>
            <person name="Tran B."/>
            <person name="Rogers Y.-H."/>
            <person name="Friedman R."/>
            <person name="Venter J.C."/>
        </authorList>
    </citation>
    <scope>NUCLEOTIDE SEQUENCE [LARGE SCALE GENOMIC DNA]</scope>
    <source>
        <strain evidence="1 2">D2</strain>
    </source>
</reference>